<dbReference type="GO" id="GO:0005634">
    <property type="term" value="C:nucleus"/>
    <property type="evidence" value="ECO:0007669"/>
    <property type="project" value="TreeGrafter"/>
</dbReference>
<gene>
    <name evidence="3" type="ORF">CEY00_Acc10604</name>
</gene>
<sequence>MQLPESSGDGTTTPTRRQLQGPRPPQLRVRKESHAIRKPPQSLPPQPVIIYAMSPKVIHNTVSDFISLVQRLAGSSSVGDVSPAARLASIERTSLTDREKDREVLISNDDDDDDVIQFLLYCLIYFMSMYNLSPKSQRLR</sequence>
<comment type="caution">
    <text evidence="3">The sequence shown here is derived from an EMBL/GenBank/DDBJ whole genome shotgun (WGS) entry which is preliminary data.</text>
</comment>
<dbReference type="Gramene" id="PSS21556">
    <property type="protein sequence ID" value="PSS21556"/>
    <property type="gene ID" value="CEY00_Acc10604"/>
</dbReference>
<dbReference type="InParanoid" id="A0A2R6R6B3"/>
<keyword evidence="4" id="KW-1185">Reference proteome</keyword>
<evidence type="ECO:0000313" key="3">
    <source>
        <dbReference type="EMBL" id="PSS21556.1"/>
    </source>
</evidence>
<keyword evidence="2" id="KW-0812">Transmembrane</keyword>
<protein>
    <recommendedName>
        <fullName evidence="5">VQ motif-containing protein</fullName>
    </recommendedName>
</protein>
<feature type="transmembrane region" description="Helical" evidence="2">
    <location>
        <begin position="115"/>
        <end position="132"/>
    </location>
</feature>
<evidence type="ECO:0000256" key="1">
    <source>
        <dbReference type="SAM" id="MobiDB-lite"/>
    </source>
</evidence>
<evidence type="ECO:0008006" key="5">
    <source>
        <dbReference type="Google" id="ProtNLM"/>
    </source>
</evidence>
<evidence type="ECO:0000313" key="4">
    <source>
        <dbReference type="Proteomes" id="UP000241394"/>
    </source>
</evidence>
<proteinExistence type="predicted"/>
<dbReference type="STRING" id="1590841.A0A2R6R6B3"/>
<accession>A0A2R6R6B3</accession>
<organism evidence="3 4">
    <name type="scientific">Actinidia chinensis var. chinensis</name>
    <name type="common">Chinese soft-hair kiwi</name>
    <dbReference type="NCBI Taxonomy" id="1590841"/>
    <lineage>
        <taxon>Eukaryota</taxon>
        <taxon>Viridiplantae</taxon>
        <taxon>Streptophyta</taxon>
        <taxon>Embryophyta</taxon>
        <taxon>Tracheophyta</taxon>
        <taxon>Spermatophyta</taxon>
        <taxon>Magnoliopsida</taxon>
        <taxon>eudicotyledons</taxon>
        <taxon>Gunneridae</taxon>
        <taxon>Pentapetalae</taxon>
        <taxon>asterids</taxon>
        <taxon>Ericales</taxon>
        <taxon>Actinidiaceae</taxon>
        <taxon>Actinidia</taxon>
    </lineage>
</organism>
<evidence type="ECO:0000256" key="2">
    <source>
        <dbReference type="SAM" id="Phobius"/>
    </source>
</evidence>
<keyword evidence="2" id="KW-1133">Transmembrane helix</keyword>
<dbReference type="PANTHER" id="PTHR33143">
    <property type="entry name" value="F16F4.1 PROTEIN-RELATED"/>
    <property type="match status" value="1"/>
</dbReference>
<dbReference type="InterPro" id="IPR039607">
    <property type="entry name" value="VQ_8/17/18/20/21/25"/>
</dbReference>
<keyword evidence="2" id="KW-0472">Membrane</keyword>
<name>A0A2R6R6B3_ACTCC</name>
<dbReference type="AlphaFoldDB" id="A0A2R6R6B3"/>
<feature type="compositionally biased region" description="Polar residues" evidence="1">
    <location>
        <begin position="1"/>
        <end position="18"/>
    </location>
</feature>
<reference evidence="4" key="2">
    <citation type="journal article" date="2018" name="BMC Genomics">
        <title>A manually annotated Actinidia chinensis var. chinensis (kiwifruit) genome highlights the challenges associated with draft genomes and gene prediction in plants.</title>
        <authorList>
            <person name="Pilkington S.M."/>
            <person name="Crowhurst R."/>
            <person name="Hilario E."/>
            <person name="Nardozza S."/>
            <person name="Fraser L."/>
            <person name="Peng Y."/>
            <person name="Gunaseelan K."/>
            <person name="Simpson R."/>
            <person name="Tahir J."/>
            <person name="Deroles S.C."/>
            <person name="Templeton K."/>
            <person name="Luo Z."/>
            <person name="Davy M."/>
            <person name="Cheng C."/>
            <person name="McNeilage M."/>
            <person name="Scaglione D."/>
            <person name="Liu Y."/>
            <person name="Zhang Q."/>
            <person name="Datson P."/>
            <person name="De Silva N."/>
            <person name="Gardiner S.E."/>
            <person name="Bassett H."/>
            <person name="Chagne D."/>
            <person name="McCallum J."/>
            <person name="Dzierzon H."/>
            <person name="Deng C."/>
            <person name="Wang Y.Y."/>
            <person name="Barron L."/>
            <person name="Manako K."/>
            <person name="Bowen J."/>
            <person name="Foster T.M."/>
            <person name="Erridge Z.A."/>
            <person name="Tiffin H."/>
            <person name="Waite C.N."/>
            <person name="Davies K.M."/>
            <person name="Grierson E.P."/>
            <person name="Laing W.A."/>
            <person name="Kirk R."/>
            <person name="Chen X."/>
            <person name="Wood M."/>
            <person name="Montefiori M."/>
            <person name="Brummell D.A."/>
            <person name="Schwinn K.E."/>
            <person name="Catanach A."/>
            <person name="Fullerton C."/>
            <person name="Li D."/>
            <person name="Meiyalaghan S."/>
            <person name="Nieuwenhuizen N."/>
            <person name="Read N."/>
            <person name="Prakash R."/>
            <person name="Hunter D."/>
            <person name="Zhang H."/>
            <person name="McKenzie M."/>
            <person name="Knabel M."/>
            <person name="Harris A."/>
            <person name="Allan A.C."/>
            <person name="Gleave A."/>
            <person name="Chen A."/>
            <person name="Janssen B.J."/>
            <person name="Plunkett B."/>
            <person name="Ampomah-Dwamena C."/>
            <person name="Voogd C."/>
            <person name="Leif D."/>
            <person name="Lafferty D."/>
            <person name="Souleyre E.J.F."/>
            <person name="Varkonyi-Gasic E."/>
            <person name="Gambi F."/>
            <person name="Hanley J."/>
            <person name="Yao J.L."/>
            <person name="Cheung J."/>
            <person name="David K.M."/>
            <person name="Warren B."/>
            <person name="Marsh K."/>
            <person name="Snowden K.C."/>
            <person name="Lin-Wang K."/>
            <person name="Brian L."/>
            <person name="Martinez-Sanchez M."/>
            <person name="Wang M."/>
            <person name="Ileperuma N."/>
            <person name="Macnee N."/>
            <person name="Campin R."/>
            <person name="McAtee P."/>
            <person name="Drummond R.S.M."/>
            <person name="Espley R.V."/>
            <person name="Ireland H.S."/>
            <person name="Wu R."/>
            <person name="Atkinson R.G."/>
            <person name="Karunairetnam S."/>
            <person name="Bulley S."/>
            <person name="Chunkath S."/>
            <person name="Hanley Z."/>
            <person name="Storey R."/>
            <person name="Thrimawithana A.H."/>
            <person name="Thomson S."/>
            <person name="David C."/>
            <person name="Testolin R."/>
            <person name="Huang H."/>
            <person name="Hellens R.P."/>
            <person name="Schaffer R.J."/>
        </authorList>
    </citation>
    <scope>NUCLEOTIDE SEQUENCE [LARGE SCALE GENOMIC DNA]</scope>
    <source>
        <strain evidence="4">cv. Red5</strain>
    </source>
</reference>
<feature type="region of interest" description="Disordered" evidence="1">
    <location>
        <begin position="1"/>
        <end position="45"/>
    </location>
</feature>
<dbReference type="EMBL" id="NKQK01000009">
    <property type="protein sequence ID" value="PSS21556.1"/>
    <property type="molecule type" value="Genomic_DNA"/>
</dbReference>
<dbReference type="PANTHER" id="PTHR33143:SF50">
    <property type="entry name" value="PROTEIN MKS1"/>
    <property type="match status" value="1"/>
</dbReference>
<dbReference type="Proteomes" id="UP000241394">
    <property type="component" value="Chromosome LG9"/>
</dbReference>
<reference evidence="3 4" key="1">
    <citation type="submission" date="2017-07" db="EMBL/GenBank/DDBJ databases">
        <title>An improved, manually edited Actinidia chinensis var. chinensis (kiwifruit) genome highlights the challenges associated with draft genomes and gene prediction in plants.</title>
        <authorList>
            <person name="Pilkington S."/>
            <person name="Crowhurst R."/>
            <person name="Hilario E."/>
            <person name="Nardozza S."/>
            <person name="Fraser L."/>
            <person name="Peng Y."/>
            <person name="Gunaseelan K."/>
            <person name="Simpson R."/>
            <person name="Tahir J."/>
            <person name="Deroles S."/>
            <person name="Templeton K."/>
            <person name="Luo Z."/>
            <person name="Davy M."/>
            <person name="Cheng C."/>
            <person name="Mcneilage M."/>
            <person name="Scaglione D."/>
            <person name="Liu Y."/>
            <person name="Zhang Q."/>
            <person name="Datson P."/>
            <person name="De Silva N."/>
            <person name="Gardiner S."/>
            <person name="Bassett H."/>
            <person name="Chagne D."/>
            <person name="Mccallum J."/>
            <person name="Dzierzon H."/>
            <person name="Deng C."/>
            <person name="Wang Y.-Y."/>
            <person name="Barron N."/>
            <person name="Manako K."/>
            <person name="Bowen J."/>
            <person name="Foster T."/>
            <person name="Erridge Z."/>
            <person name="Tiffin H."/>
            <person name="Waite C."/>
            <person name="Davies K."/>
            <person name="Grierson E."/>
            <person name="Laing W."/>
            <person name="Kirk R."/>
            <person name="Chen X."/>
            <person name="Wood M."/>
            <person name="Montefiori M."/>
            <person name="Brummell D."/>
            <person name="Schwinn K."/>
            <person name="Catanach A."/>
            <person name="Fullerton C."/>
            <person name="Li D."/>
            <person name="Meiyalaghan S."/>
            <person name="Nieuwenhuizen N."/>
            <person name="Read N."/>
            <person name="Prakash R."/>
            <person name="Hunter D."/>
            <person name="Zhang H."/>
            <person name="Mckenzie M."/>
            <person name="Knabel M."/>
            <person name="Harris A."/>
            <person name="Allan A."/>
            <person name="Chen A."/>
            <person name="Janssen B."/>
            <person name="Plunkett B."/>
            <person name="Dwamena C."/>
            <person name="Voogd C."/>
            <person name="Leif D."/>
            <person name="Lafferty D."/>
            <person name="Souleyre E."/>
            <person name="Varkonyi-Gasic E."/>
            <person name="Gambi F."/>
            <person name="Hanley J."/>
            <person name="Yao J.-L."/>
            <person name="Cheung J."/>
            <person name="David K."/>
            <person name="Warren B."/>
            <person name="Marsh K."/>
            <person name="Snowden K."/>
            <person name="Lin-Wang K."/>
            <person name="Brian L."/>
            <person name="Martinez-Sanchez M."/>
            <person name="Wang M."/>
            <person name="Ileperuma N."/>
            <person name="Macnee N."/>
            <person name="Campin R."/>
            <person name="Mcatee P."/>
            <person name="Drummond R."/>
            <person name="Espley R."/>
            <person name="Ireland H."/>
            <person name="Wu R."/>
            <person name="Atkinson R."/>
            <person name="Karunairetnam S."/>
            <person name="Bulley S."/>
            <person name="Chunkath S."/>
            <person name="Hanley Z."/>
            <person name="Storey R."/>
            <person name="Thrimawithana A."/>
            <person name="Thomson S."/>
            <person name="David C."/>
            <person name="Testolin R."/>
        </authorList>
    </citation>
    <scope>NUCLEOTIDE SEQUENCE [LARGE SCALE GENOMIC DNA]</scope>
    <source>
        <strain evidence="4">cv. Red5</strain>
        <tissue evidence="3">Young leaf</tissue>
    </source>
</reference>
<dbReference type="OrthoDB" id="1518325at2759"/>